<dbReference type="Pfam" id="PF13625">
    <property type="entry name" value="Helicase_C_3"/>
    <property type="match status" value="1"/>
</dbReference>
<accession>A0A1Y5P1T5</accession>
<proteinExistence type="predicted"/>
<evidence type="ECO:0000313" key="3">
    <source>
        <dbReference type="EMBL" id="SBS69908.1"/>
    </source>
</evidence>
<feature type="region of interest" description="Disordered" evidence="1">
    <location>
        <begin position="110"/>
        <end position="129"/>
    </location>
</feature>
<dbReference type="InterPro" id="IPR032830">
    <property type="entry name" value="XPB/Ssl2_N"/>
</dbReference>
<dbReference type="AlphaFoldDB" id="A0A1Y5P1T5"/>
<dbReference type="EMBL" id="FLQR01000001">
    <property type="protein sequence ID" value="SBS69908.1"/>
    <property type="molecule type" value="Genomic_DNA"/>
</dbReference>
<organism evidence="3">
    <name type="scientific">uncultured Microbacterium sp</name>
    <dbReference type="NCBI Taxonomy" id="191216"/>
    <lineage>
        <taxon>Bacteria</taxon>
        <taxon>Bacillati</taxon>
        <taxon>Actinomycetota</taxon>
        <taxon>Actinomycetes</taxon>
        <taxon>Micrococcales</taxon>
        <taxon>Microbacteriaceae</taxon>
        <taxon>Microbacterium</taxon>
        <taxon>environmental samples</taxon>
    </lineage>
</organism>
<reference evidence="3" key="1">
    <citation type="submission" date="2016-03" db="EMBL/GenBank/DDBJ databases">
        <authorList>
            <person name="Ploux O."/>
        </authorList>
    </citation>
    <scope>NUCLEOTIDE SEQUENCE</scope>
    <source>
        <strain evidence="3">UC1</strain>
    </source>
</reference>
<evidence type="ECO:0000256" key="1">
    <source>
        <dbReference type="SAM" id="MobiDB-lite"/>
    </source>
</evidence>
<feature type="domain" description="Helicase XPB/Ssl2 N-terminal" evidence="2">
    <location>
        <begin position="308"/>
        <end position="428"/>
    </location>
</feature>
<name>A0A1Y5P1T5_9MICO</name>
<gene>
    <name evidence="3" type="ORF">MIPYR_10089</name>
</gene>
<sequence length="569" mass="60776">MAATDARVLASTLAALEDESLRRVLAERRVSPTATWSDYYDMAEALLDPALVARGVAALSRTDAEALQRALADGTPVPPGAHRHDLTIRGFVDDAGVPFRAVRDVWPGFTPAADPETAPSDGDSAEHAAERAFAASTSLADILQLSLAAPLNRIGSGALGAGDRRRLVESGAVNDGEEADELIAIAEHAGLIAPSDRQWLVTATGVEWLASGTVARWASIARALRDTLPAALRNPDDGWIPVAQWADAYPFDTSWPVRAARSRRMLERWAMVDGGGAAPVWASDLARGGDADHAALQALLPPEVDRVYLQNDLTAISPGPLAPQLDMRLRTMARRESRAQASTYRFTAESLSSALTAGETAESLRVFLEELSLTGLPQPLAYEIERSAARHGTIRVGPDAAGRARVTSHDRALLRAVAVDQALRPLGLYLDGEALISRSLPETAFWMLADARYPVVSVDIDGNPRALDRHRLASAPHSEPVDPYAGLLARLRGASSDDSDAAWLGRELEQAVRSHSIVTIIVRLPDGSDREITMEATGLGGGRLRGRDRAADVERTLPVSSIVSVRPGA</sequence>
<dbReference type="RefSeq" id="WP_295572274.1">
    <property type="nucleotide sequence ID" value="NZ_FLQR01000001.1"/>
</dbReference>
<evidence type="ECO:0000259" key="2">
    <source>
        <dbReference type="Pfam" id="PF13625"/>
    </source>
</evidence>
<protein>
    <recommendedName>
        <fullName evidence="2">Helicase XPB/Ssl2 N-terminal domain-containing protein</fullName>
    </recommendedName>
</protein>